<feature type="repeat" description="HEAT" evidence="1">
    <location>
        <begin position="943"/>
        <end position="981"/>
    </location>
</feature>
<feature type="region of interest" description="Disordered" evidence="3">
    <location>
        <begin position="162"/>
        <end position="181"/>
    </location>
</feature>
<dbReference type="PANTHER" id="PTHR32059:SF0">
    <property type="entry name" value="RAB11-BINDING PROTEIN RELCH"/>
    <property type="match status" value="1"/>
</dbReference>
<dbReference type="SUPFAM" id="SSF48371">
    <property type="entry name" value="ARM repeat"/>
    <property type="match status" value="1"/>
</dbReference>
<evidence type="ECO:0000256" key="1">
    <source>
        <dbReference type="PROSITE-ProRule" id="PRU00103"/>
    </source>
</evidence>
<dbReference type="InterPro" id="IPR006594">
    <property type="entry name" value="LisH"/>
</dbReference>
<dbReference type="InterPro" id="IPR021133">
    <property type="entry name" value="HEAT_type_2"/>
</dbReference>
<evidence type="ECO:0000256" key="2">
    <source>
        <dbReference type="SAM" id="Coils"/>
    </source>
</evidence>
<accession>A0ABM1BQL6</accession>
<evidence type="ECO:0000313" key="4">
    <source>
        <dbReference type="Proteomes" id="UP000694941"/>
    </source>
</evidence>
<feature type="repeat" description="HEAT" evidence="1">
    <location>
        <begin position="572"/>
        <end position="607"/>
    </location>
</feature>
<dbReference type="GeneID" id="106470748"/>
<evidence type="ECO:0000313" key="5">
    <source>
        <dbReference type="RefSeq" id="XP_013786768.1"/>
    </source>
</evidence>
<dbReference type="InterPro" id="IPR040362">
    <property type="entry name" value="RELCH"/>
</dbReference>
<dbReference type="InterPro" id="IPR011989">
    <property type="entry name" value="ARM-like"/>
</dbReference>
<dbReference type="SMART" id="SM00667">
    <property type="entry name" value="LisH"/>
    <property type="match status" value="1"/>
</dbReference>
<feature type="region of interest" description="Disordered" evidence="3">
    <location>
        <begin position="21"/>
        <end position="41"/>
    </location>
</feature>
<keyword evidence="4" id="KW-1185">Reference proteome</keyword>
<dbReference type="PROSITE" id="PS50896">
    <property type="entry name" value="LISH"/>
    <property type="match status" value="1"/>
</dbReference>
<gene>
    <name evidence="5" type="primary">LOC106470748</name>
</gene>
<organism evidence="4 5">
    <name type="scientific">Limulus polyphemus</name>
    <name type="common">Atlantic horseshoe crab</name>
    <dbReference type="NCBI Taxonomy" id="6850"/>
    <lineage>
        <taxon>Eukaryota</taxon>
        <taxon>Metazoa</taxon>
        <taxon>Ecdysozoa</taxon>
        <taxon>Arthropoda</taxon>
        <taxon>Chelicerata</taxon>
        <taxon>Merostomata</taxon>
        <taxon>Xiphosura</taxon>
        <taxon>Limulidae</taxon>
        <taxon>Limulus</taxon>
    </lineage>
</organism>
<evidence type="ECO:0000256" key="3">
    <source>
        <dbReference type="SAM" id="MobiDB-lite"/>
    </source>
</evidence>
<sequence>MAEDGSSGLLEDYINKANSDSSVEIVSLSEPPEVRSSEESVEPSENIGISLDKLAAKLLKDNFILTALELHTELLESGRELPRLRDYFSNPGNFEKQLQVNSETSPVLPRTSSVQTFDSLDFARYSDDGERQVDERVAILEFELRKAKETIKGLRANLTVATESDPNTPEGNGEFPVTDEPVKPHEKRALNFLVNEYLLKNSYKLTSITFSDENEDQDFEDWDDVGLNIPKPPELLSLYKNYCKYSGLGRDVCSSGVQTETEEKYFSEIGLEEEYEKLRELVKRLNEENDHLMLQVKSLQREVECHNNLKSSTPLITPVQTPKKLNWISQVSCDMTQSMEDNTQMDVVSVPEDETPDSTRFPVGSDVHQHEATLSLEVGEPTELQERLNDLNASETIVVNPRVDVSNIRGIRKLSESFCRALMSNALGHKISQENRLINEVAELVDSCEKVVLMLGRCLPHIVPNVILAKREELIPVILCTIGLHPSPRDRDKLLNILFNLIKRPDEEQRHMILAGFVAIAKHLGPTRVESELLPQCWEQLAHKYPERRLLVAESCGVLASHVPPEICSSLLLSMLQQMLCDDKEEVVREAAARSLAVLLVHISDSDKFVQVTELLLHTMEDSGSSVVEVSLSVLLPSVAVWGLEQRRLESDFIPTLMRGLEEQLKALSHMRNEESPTQVEEQPLMRALHASLPFLFVSVVQSGPFTEKIEEYCQMGDNEVDRLPVASSPLLDPLFIAGDKEKFLLQVKAFDQYIGEEWFRSWDSFDWIVKSFLPSLMKLVSLVDSHCQSSVHSIVETMQQLCHLFGRNFTQTKVKPVFSSVLNLSQQDMEKNLQLGNSALTDATVPVFACGVLNVFHQDEDRNELITFLREVICTLSICRAPLISIQAAVIEFCSNTNYHDLLLSVLWDGVVHTSALVRSGAARLFEVLAGAVNEQLLRSRVIPALITLASDPEISVRAASVPAFGSILMVTSQKDLLDKVHLQLQTFLDDPVYRDQHVLELELIHTFARVGPNIEPRFRDDFVLPRLASLAAKNNQSPNETKRQTIASALLEAYTALSCCFMSDQMVSEVFLPGLRCLCSDLRQVAPQQEDVINSMIREFEARIDMPRMDESSAGLSIPGSSVTVSEVRNKVTKIFATRPSAPKSNISNLFHRHK</sequence>
<feature type="coiled-coil region" evidence="2">
    <location>
        <begin position="268"/>
        <end position="309"/>
    </location>
</feature>
<reference evidence="5" key="1">
    <citation type="submission" date="2025-08" db="UniProtKB">
        <authorList>
            <consortium name="RefSeq"/>
        </authorList>
    </citation>
    <scope>IDENTIFICATION</scope>
    <source>
        <tissue evidence="5">Muscle</tissue>
    </source>
</reference>
<dbReference type="InterPro" id="IPR016024">
    <property type="entry name" value="ARM-type_fold"/>
</dbReference>
<name>A0ABM1BQL6_LIMPO</name>
<dbReference type="Proteomes" id="UP000694941">
    <property type="component" value="Unplaced"/>
</dbReference>
<dbReference type="RefSeq" id="XP_013786768.1">
    <property type="nucleotide sequence ID" value="XM_013931314.2"/>
</dbReference>
<keyword evidence="2" id="KW-0175">Coiled coil</keyword>
<proteinExistence type="predicted"/>
<dbReference type="PROSITE" id="PS50077">
    <property type="entry name" value="HEAT_REPEAT"/>
    <property type="match status" value="2"/>
</dbReference>
<protein>
    <submittedName>
        <fullName evidence="5">LisH domain and HEAT repeat-containing protein KIAA1468 homolog isoform X1</fullName>
    </submittedName>
</protein>
<dbReference type="PANTHER" id="PTHR32059">
    <property type="entry name" value="RAB11-BINDING PROTEIN RELCH"/>
    <property type="match status" value="1"/>
</dbReference>
<dbReference type="Gene3D" id="1.25.10.10">
    <property type="entry name" value="Leucine-rich Repeat Variant"/>
    <property type="match status" value="2"/>
</dbReference>